<organism evidence="9">
    <name type="scientific">freshwater metagenome</name>
    <dbReference type="NCBI Taxonomy" id="449393"/>
    <lineage>
        <taxon>unclassified sequences</taxon>
        <taxon>metagenomes</taxon>
        <taxon>ecological metagenomes</taxon>
    </lineage>
</organism>
<dbReference type="NCBIfam" id="TIGR01737">
    <property type="entry name" value="FGAM_synth_I"/>
    <property type="match status" value="1"/>
</dbReference>
<accession>A0A6J6UUE9</accession>
<evidence type="ECO:0000313" key="12">
    <source>
        <dbReference type="EMBL" id="CAB4912322.1"/>
    </source>
</evidence>
<gene>
    <name evidence="8" type="ORF">UFOPK2658_00582</name>
    <name evidence="9" type="ORF">UFOPK2880_00196</name>
    <name evidence="10" type="ORF">UFOPK3004_01395</name>
    <name evidence="11" type="ORF">UFOPK3304_00299</name>
    <name evidence="12" type="ORF">UFOPK3494_01607</name>
    <name evidence="13" type="ORF">UFOPK4134_01105</name>
</gene>
<reference evidence="9" key="1">
    <citation type="submission" date="2020-05" db="EMBL/GenBank/DDBJ databases">
        <authorList>
            <person name="Chiriac C."/>
            <person name="Salcher M."/>
            <person name="Ghai R."/>
            <person name="Kavagutti S V."/>
        </authorList>
    </citation>
    <scope>NUCLEOTIDE SEQUENCE</scope>
</reference>
<dbReference type="EMBL" id="CAEZZP010000006">
    <property type="protein sequence ID" value="CAB4762383.1"/>
    <property type="molecule type" value="Genomic_DNA"/>
</dbReference>
<evidence type="ECO:0000313" key="13">
    <source>
        <dbReference type="EMBL" id="CAB5032150.1"/>
    </source>
</evidence>
<name>A0A6J6UUE9_9ZZZZ</name>
<dbReference type="PANTHER" id="PTHR47552">
    <property type="entry name" value="PHOSPHORIBOSYLFORMYLGLYCINAMIDINE SYNTHASE SUBUNIT PURQ"/>
    <property type="match status" value="1"/>
</dbReference>
<evidence type="ECO:0000256" key="7">
    <source>
        <dbReference type="ARBA" id="ARBA00022962"/>
    </source>
</evidence>
<dbReference type="SUPFAM" id="SSF52317">
    <property type="entry name" value="Class I glutamine amidotransferase-like"/>
    <property type="match status" value="1"/>
</dbReference>
<keyword evidence="7" id="KW-0315">Glutamine amidotransferase</keyword>
<evidence type="ECO:0000256" key="3">
    <source>
        <dbReference type="ARBA" id="ARBA00022741"/>
    </source>
</evidence>
<keyword evidence="6" id="KW-0067">ATP-binding</keyword>
<proteinExistence type="predicted"/>
<evidence type="ECO:0000256" key="1">
    <source>
        <dbReference type="ARBA" id="ARBA00022490"/>
    </source>
</evidence>
<evidence type="ECO:0000313" key="11">
    <source>
        <dbReference type="EMBL" id="CAB4858162.1"/>
    </source>
</evidence>
<keyword evidence="2" id="KW-0436">Ligase</keyword>
<dbReference type="SMART" id="SM01211">
    <property type="entry name" value="GATase_5"/>
    <property type="match status" value="1"/>
</dbReference>
<evidence type="ECO:0000313" key="10">
    <source>
        <dbReference type="EMBL" id="CAB4813546.1"/>
    </source>
</evidence>
<dbReference type="PIRSF" id="PIRSF001586">
    <property type="entry name" value="FGAM_synth_I"/>
    <property type="match status" value="1"/>
</dbReference>
<dbReference type="EMBL" id="CAFBPS010000084">
    <property type="protein sequence ID" value="CAB5032150.1"/>
    <property type="molecule type" value="Genomic_DNA"/>
</dbReference>
<dbReference type="PANTHER" id="PTHR47552:SF1">
    <property type="entry name" value="PHOSPHORIBOSYLFORMYLGLYCINAMIDINE SYNTHASE SUBUNIT PURQ"/>
    <property type="match status" value="1"/>
</dbReference>
<dbReference type="EMBL" id="CAFBMF010000147">
    <property type="protein sequence ID" value="CAB4912322.1"/>
    <property type="molecule type" value="Genomic_DNA"/>
</dbReference>
<evidence type="ECO:0000256" key="6">
    <source>
        <dbReference type="ARBA" id="ARBA00022840"/>
    </source>
</evidence>
<dbReference type="EMBL" id="CAEZYH010000014">
    <property type="protein sequence ID" value="CAB4713926.1"/>
    <property type="molecule type" value="Genomic_DNA"/>
</dbReference>
<dbReference type="AlphaFoldDB" id="A0A6J6UUE9"/>
<sequence>MSVRPTAAILVAPGTNRDRDVVLALDLAGADSVVVSITDLERNANVIDAAQMIVIAGGFSFADALGSGHVFALELEMLLGDRLQQAVSKGRPIIGICNGFQTLVRMGLLSNGAGPMALDHNERGLFDCRWVTLRPSSEKCVWTQGIHENIECPIAHGEGRFTADTEVVARLQSNDRVALRYVNGNPNGSTDNIAGICDESGLVLGLMPHPENHVVPRQHPKFLRGSHQGLCLDLFRNGVTHASA</sequence>
<dbReference type="GO" id="GO:0016787">
    <property type="term" value="F:hydrolase activity"/>
    <property type="evidence" value="ECO:0007669"/>
    <property type="project" value="UniProtKB-KW"/>
</dbReference>
<dbReference type="Gene3D" id="3.40.50.880">
    <property type="match status" value="1"/>
</dbReference>
<dbReference type="EMBL" id="CAFBLJ010000009">
    <property type="protein sequence ID" value="CAB4858162.1"/>
    <property type="molecule type" value="Genomic_DNA"/>
</dbReference>
<dbReference type="GO" id="GO:0006189">
    <property type="term" value="P:'de novo' IMP biosynthetic process"/>
    <property type="evidence" value="ECO:0007669"/>
    <property type="project" value="InterPro"/>
</dbReference>
<evidence type="ECO:0000256" key="2">
    <source>
        <dbReference type="ARBA" id="ARBA00022598"/>
    </source>
</evidence>
<dbReference type="Pfam" id="PF13507">
    <property type="entry name" value="GATase_5"/>
    <property type="match status" value="1"/>
</dbReference>
<dbReference type="InterPro" id="IPR010075">
    <property type="entry name" value="PRibForGlyAmidine_synth_PurQ"/>
</dbReference>
<dbReference type="EMBL" id="CAFAAL010000147">
    <property type="protein sequence ID" value="CAB4813546.1"/>
    <property type="molecule type" value="Genomic_DNA"/>
</dbReference>
<keyword evidence="3" id="KW-0547">Nucleotide-binding</keyword>
<dbReference type="GO" id="GO:0005524">
    <property type="term" value="F:ATP binding"/>
    <property type="evidence" value="ECO:0007669"/>
    <property type="project" value="UniProtKB-KW"/>
</dbReference>
<dbReference type="PROSITE" id="PS51273">
    <property type="entry name" value="GATASE_TYPE_1"/>
    <property type="match status" value="1"/>
</dbReference>
<keyword evidence="4" id="KW-0658">Purine biosynthesis</keyword>
<evidence type="ECO:0000313" key="9">
    <source>
        <dbReference type="EMBL" id="CAB4762383.1"/>
    </source>
</evidence>
<protein>
    <submittedName>
        <fullName evidence="9">Unannotated protein</fullName>
    </submittedName>
</protein>
<dbReference type="InterPro" id="IPR029062">
    <property type="entry name" value="Class_I_gatase-like"/>
</dbReference>
<keyword evidence="5" id="KW-0378">Hydrolase</keyword>
<keyword evidence="1" id="KW-0963">Cytoplasm</keyword>
<evidence type="ECO:0000256" key="5">
    <source>
        <dbReference type="ARBA" id="ARBA00022801"/>
    </source>
</evidence>
<evidence type="ECO:0000256" key="4">
    <source>
        <dbReference type="ARBA" id="ARBA00022755"/>
    </source>
</evidence>
<evidence type="ECO:0000313" key="8">
    <source>
        <dbReference type="EMBL" id="CAB4713926.1"/>
    </source>
</evidence>
<dbReference type="GO" id="GO:0004642">
    <property type="term" value="F:phosphoribosylformylglycinamidine synthase activity"/>
    <property type="evidence" value="ECO:0007669"/>
    <property type="project" value="InterPro"/>
</dbReference>